<dbReference type="FunFam" id="2.40.30.10:FF:000009">
    <property type="entry name" value="Eukaryotic translation initiation factor 2 subunit gamma"/>
    <property type="match status" value="1"/>
</dbReference>
<feature type="region of interest" description="Disordered" evidence="10">
    <location>
        <begin position="1"/>
        <end position="45"/>
    </location>
</feature>
<dbReference type="Proteomes" id="UP000009131">
    <property type="component" value="Unassembled WGS sequence"/>
</dbReference>
<dbReference type="NCBIfam" id="NF003077">
    <property type="entry name" value="PRK04000.1"/>
    <property type="match status" value="1"/>
</dbReference>
<dbReference type="InterPro" id="IPR044128">
    <property type="entry name" value="eIF2g_GTP-bd"/>
</dbReference>
<dbReference type="InParanoid" id="G7DT91"/>
<evidence type="ECO:0000256" key="7">
    <source>
        <dbReference type="ARBA" id="ARBA00023134"/>
    </source>
</evidence>
<comment type="similarity">
    <text evidence="1">Belongs to the TRAFAC class translation factor GTPase superfamily. Classic translation factor GTPase family. EF-Tu/EF-1A subfamily.</text>
</comment>
<dbReference type="CDD" id="cd03688">
    <property type="entry name" value="eIF2_gamma_II"/>
    <property type="match status" value="1"/>
</dbReference>
<dbReference type="Pfam" id="PF00009">
    <property type="entry name" value="GTP_EFTU"/>
    <property type="match status" value="1"/>
</dbReference>
<dbReference type="GO" id="GO:0005850">
    <property type="term" value="C:eukaryotic translation initiation factor 2 complex"/>
    <property type="evidence" value="ECO:0007669"/>
    <property type="project" value="TreeGrafter"/>
</dbReference>
<dbReference type="PANTHER" id="PTHR42854">
    <property type="entry name" value="EUKARYOTIC TRANSLATION INITIATION FACTOR 2 SUBUNIT 3 FAMILY MEMBER"/>
    <property type="match status" value="1"/>
</dbReference>
<evidence type="ECO:0000259" key="11">
    <source>
        <dbReference type="PROSITE" id="PS51722"/>
    </source>
</evidence>
<comment type="caution">
    <text evidence="12">The sequence shown here is derived from an EMBL/GenBank/DDBJ whole genome shotgun (WGS) entry which is preliminary data.</text>
</comment>
<evidence type="ECO:0000256" key="8">
    <source>
        <dbReference type="ARBA" id="ARBA00048107"/>
    </source>
</evidence>
<dbReference type="PANTHER" id="PTHR42854:SF3">
    <property type="entry name" value="EUKARYOTIC TRANSLATION INITIATION FACTOR 2 SUBUNIT 3-RELATED"/>
    <property type="match status" value="1"/>
</dbReference>
<dbReference type="PRINTS" id="PR00315">
    <property type="entry name" value="ELONGATNFCT"/>
</dbReference>
<accession>G7DT91</accession>
<proteinExistence type="inferred from homology"/>
<keyword evidence="3" id="KW-0396">Initiation factor</keyword>
<dbReference type="GO" id="GO:0000049">
    <property type="term" value="F:tRNA binding"/>
    <property type="evidence" value="ECO:0007669"/>
    <property type="project" value="InterPro"/>
</dbReference>
<dbReference type="InterPro" id="IPR050543">
    <property type="entry name" value="eIF2G"/>
</dbReference>
<comment type="catalytic activity">
    <reaction evidence="8">
        <text>GTP + H2O = GDP + phosphate + H(+)</text>
        <dbReference type="Rhea" id="RHEA:19669"/>
        <dbReference type="ChEBI" id="CHEBI:15377"/>
        <dbReference type="ChEBI" id="CHEBI:15378"/>
        <dbReference type="ChEBI" id="CHEBI:37565"/>
        <dbReference type="ChEBI" id="CHEBI:43474"/>
        <dbReference type="ChEBI" id="CHEBI:58189"/>
        <dbReference type="EC" id="3.6.5.3"/>
    </reaction>
</comment>
<reference evidence="12 13" key="1">
    <citation type="journal article" date="2011" name="J. Gen. Appl. Microbiol.">
        <title>Draft genome sequencing of the enigmatic basidiomycete Mixia osmundae.</title>
        <authorList>
            <person name="Nishida H."/>
            <person name="Nagatsuka Y."/>
            <person name="Sugiyama J."/>
        </authorList>
    </citation>
    <scope>NUCLEOTIDE SEQUENCE [LARGE SCALE GENOMIC DNA]</scope>
    <source>
        <strain evidence="13">CBS 9802 / IAM 14324 / JCM 22182 / KY 12970</strain>
    </source>
</reference>
<keyword evidence="4" id="KW-0547">Nucleotide-binding</keyword>
<evidence type="ECO:0000313" key="13">
    <source>
        <dbReference type="Proteomes" id="UP000009131"/>
    </source>
</evidence>
<keyword evidence="5" id="KW-0378">Hydrolase</keyword>
<evidence type="ECO:0000256" key="3">
    <source>
        <dbReference type="ARBA" id="ARBA00022540"/>
    </source>
</evidence>
<evidence type="ECO:0000313" key="12">
    <source>
        <dbReference type="EMBL" id="GAA93738.1"/>
    </source>
</evidence>
<protein>
    <recommendedName>
        <fullName evidence="9">Eukaryotic translation initiation factor 2 subunit gamma</fullName>
        <ecNumber evidence="2">3.6.5.3</ecNumber>
    </recommendedName>
</protein>
<dbReference type="InterPro" id="IPR009000">
    <property type="entry name" value="Transl_B-barrel_sf"/>
</dbReference>
<dbReference type="CDD" id="cd15490">
    <property type="entry name" value="eIF2_gamma_III"/>
    <property type="match status" value="1"/>
</dbReference>
<dbReference type="InterPro" id="IPR000795">
    <property type="entry name" value="T_Tr_GTP-bd_dom"/>
</dbReference>
<dbReference type="InterPro" id="IPR004161">
    <property type="entry name" value="EFTu-like_2"/>
</dbReference>
<dbReference type="AlphaFoldDB" id="G7DT91"/>
<dbReference type="STRING" id="764103.G7DT91"/>
<dbReference type="RefSeq" id="XP_014571480.1">
    <property type="nucleotide sequence ID" value="XM_014715994.1"/>
</dbReference>
<sequence>MVAASEDESLSSGSGSESDVEETGKRRSSPTSGKGAKVKLNDSDRQKTIEELGEGIDQPEPKLADMTPLTPVIMAKQATINIGTIGHVAHGKSTVVKAISGVHTVRFKNELERNITIKLGYANAKIYKCQNPKCPRPQCYASYPSDKEDHPPCQREGCSGKMTLQRHVSFVDCPGHDILMATMLNGAAVMDAALLLVAANESCPQPQTSEHLAAIEIMKLKHIIILQNKVDLIQEQKAEEHHQSIVDFVRGTVADSAPVVPISAQLKYNIEAVNEYLCTRIPVPMRDFATDPRLIVIRSFDVNKPGSEVDEIKGGVAGGSILSGVLRLGQEIEVRPGIIEKAGGRTVCKPLFSRVETLLAERNHLRFAVPGGLIGVGTKIDPCVCRADRLVGQVLGAVGKLPDIYTELEINYFLLRRLLGVKTDDKKQTKVQKLAKGEVLMINIGSTSTGGKVMNIKADLAKIALMTPACTEVGEKVALSRRIDKHWRLVGWGSVRRGTTIETETA</sequence>
<dbReference type="FunFam" id="2.40.30.10:FF:000011">
    <property type="entry name" value="Eukaryotic translation initiation factor 2 subunit gamma"/>
    <property type="match status" value="1"/>
</dbReference>
<evidence type="ECO:0000256" key="9">
    <source>
        <dbReference type="ARBA" id="ARBA00074422"/>
    </source>
</evidence>
<keyword evidence="6" id="KW-0648">Protein biosynthesis</keyword>
<dbReference type="Gene3D" id="2.40.30.10">
    <property type="entry name" value="Translation factors"/>
    <property type="match status" value="2"/>
</dbReference>
<dbReference type="GO" id="GO:0003743">
    <property type="term" value="F:translation initiation factor activity"/>
    <property type="evidence" value="ECO:0007669"/>
    <property type="project" value="UniProtKB-KW"/>
</dbReference>
<keyword evidence="7" id="KW-0342">GTP-binding</keyword>
<dbReference type="CDD" id="cd01888">
    <property type="entry name" value="eIF2_gamma"/>
    <property type="match status" value="1"/>
</dbReference>
<dbReference type="InterPro" id="IPR009001">
    <property type="entry name" value="Transl_elong_EF1A/Init_IF2_C"/>
</dbReference>
<dbReference type="GO" id="GO:0005525">
    <property type="term" value="F:GTP binding"/>
    <property type="evidence" value="ECO:0007669"/>
    <property type="project" value="UniProtKB-KW"/>
</dbReference>
<dbReference type="GO" id="GO:0001731">
    <property type="term" value="P:formation of translation preinitiation complex"/>
    <property type="evidence" value="ECO:0007669"/>
    <property type="project" value="TreeGrafter"/>
</dbReference>
<dbReference type="HOGENOM" id="CLU_027154_0_1_1"/>
<dbReference type="SUPFAM" id="SSF52540">
    <property type="entry name" value="P-loop containing nucleoside triphosphate hydrolases"/>
    <property type="match status" value="1"/>
</dbReference>
<dbReference type="SUPFAM" id="SSF50465">
    <property type="entry name" value="EF-Tu/eEF-1alpha/eIF2-gamma C-terminal domain"/>
    <property type="match status" value="1"/>
</dbReference>
<dbReference type="FunCoup" id="G7DT91">
    <property type="interactions" value="393"/>
</dbReference>
<dbReference type="OMA" id="NIGMVGH"/>
<dbReference type="InterPro" id="IPR015256">
    <property type="entry name" value="eIF2g_C"/>
</dbReference>
<keyword evidence="13" id="KW-1185">Reference proteome</keyword>
<evidence type="ECO:0000256" key="6">
    <source>
        <dbReference type="ARBA" id="ARBA00022917"/>
    </source>
</evidence>
<gene>
    <name evidence="12" type="primary">Mo00384</name>
    <name evidence="12" type="ORF">E5Q_00384</name>
</gene>
<dbReference type="GO" id="GO:0003924">
    <property type="term" value="F:GTPase activity"/>
    <property type="evidence" value="ECO:0007669"/>
    <property type="project" value="InterPro"/>
</dbReference>
<evidence type="ECO:0000256" key="10">
    <source>
        <dbReference type="SAM" id="MobiDB-lite"/>
    </source>
</evidence>
<name>G7DT91_MIXOS</name>
<dbReference type="EMBL" id="BABT02000025">
    <property type="protein sequence ID" value="GAA93738.1"/>
    <property type="molecule type" value="Genomic_DNA"/>
</dbReference>
<feature type="domain" description="Tr-type G" evidence="11">
    <location>
        <begin position="77"/>
        <end position="285"/>
    </location>
</feature>
<evidence type="ECO:0000256" key="2">
    <source>
        <dbReference type="ARBA" id="ARBA00011986"/>
    </source>
</evidence>
<dbReference type="InterPro" id="IPR044127">
    <property type="entry name" value="eIF2g_dom_2"/>
</dbReference>
<dbReference type="FunFam" id="3.40.50.300:FF:000065">
    <property type="entry name" value="Eukaryotic translation initiation factor 2 subunit gamma"/>
    <property type="match status" value="1"/>
</dbReference>
<evidence type="ECO:0000256" key="4">
    <source>
        <dbReference type="ARBA" id="ARBA00022741"/>
    </source>
</evidence>
<evidence type="ECO:0000256" key="5">
    <source>
        <dbReference type="ARBA" id="ARBA00022801"/>
    </source>
</evidence>
<dbReference type="Pfam" id="PF03144">
    <property type="entry name" value="GTP_EFTU_D2"/>
    <property type="match status" value="1"/>
</dbReference>
<dbReference type="Pfam" id="PF09173">
    <property type="entry name" value="eIF2_C"/>
    <property type="match status" value="1"/>
</dbReference>
<dbReference type="OrthoDB" id="1045173at2759"/>
<dbReference type="InterPro" id="IPR027417">
    <property type="entry name" value="P-loop_NTPase"/>
</dbReference>
<dbReference type="GO" id="GO:0005829">
    <property type="term" value="C:cytosol"/>
    <property type="evidence" value="ECO:0007669"/>
    <property type="project" value="TreeGrafter"/>
</dbReference>
<dbReference type="PROSITE" id="PS51722">
    <property type="entry name" value="G_TR_2"/>
    <property type="match status" value="1"/>
</dbReference>
<reference evidence="12 13" key="2">
    <citation type="journal article" date="2012" name="Open Biol.">
        <title>Characteristics of nucleosomes and linker DNA regions on the genome of the basidiomycete Mixia osmundae revealed by mono- and dinucleosome mapping.</title>
        <authorList>
            <person name="Nishida H."/>
            <person name="Kondo S."/>
            <person name="Matsumoto T."/>
            <person name="Suzuki Y."/>
            <person name="Yoshikawa H."/>
            <person name="Taylor T.D."/>
            <person name="Sugiyama J."/>
        </authorList>
    </citation>
    <scope>NUCLEOTIDE SEQUENCE [LARGE SCALE GENOMIC DNA]</scope>
    <source>
        <strain evidence="13">CBS 9802 / IAM 14324 / JCM 22182 / KY 12970</strain>
    </source>
</reference>
<evidence type="ECO:0000256" key="1">
    <source>
        <dbReference type="ARBA" id="ARBA00007249"/>
    </source>
</evidence>
<organism evidence="12 13">
    <name type="scientific">Mixia osmundae (strain CBS 9802 / IAM 14324 / JCM 22182 / KY 12970)</name>
    <dbReference type="NCBI Taxonomy" id="764103"/>
    <lineage>
        <taxon>Eukaryota</taxon>
        <taxon>Fungi</taxon>
        <taxon>Dikarya</taxon>
        <taxon>Basidiomycota</taxon>
        <taxon>Pucciniomycotina</taxon>
        <taxon>Mixiomycetes</taxon>
        <taxon>Mixiales</taxon>
        <taxon>Mixiaceae</taxon>
        <taxon>Mixia</taxon>
    </lineage>
</organism>
<dbReference type="eggNOG" id="KOG0466">
    <property type="taxonomic scope" value="Eukaryota"/>
</dbReference>
<dbReference type="EC" id="3.6.5.3" evidence="2"/>
<dbReference type="Gene3D" id="3.40.50.300">
    <property type="entry name" value="P-loop containing nucleotide triphosphate hydrolases"/>
    <property type="match status" value="1"/>
</dbReference>
<dbReference type="SUPFAM" id="SSF50447">
    <property type="entry name" value="Translation proteins"/>
    <property type="match status" value="1"/>
</dbReference>